<protein>
    <submittedName>
        <fullName evidence="2">Uncharacterized protein</fullName>
    </submittedName>
</protein>
<sequence length="81" mass="9167">MTVEELISQLSRLDPRALVILQRDPEGNGYSPLSGTEGNGSWDNDEREYGYAQLTPELEKRGYAEEDCIEGVPAVVLWPRW</sequence>
<proteinExistence type="predicted"/>
<gene>
    <name evidence="2" type="ORF">UFOVP29_37</name>
</gene>
<feature type="compositionally biased region" description="Polar residues" evidence="1">
    <location>
        <begin position="31"/>
        <end position="42"/>
    </location>
</feature>
<feature type="region of interest" description="Disordered" evidence="1">
    <location>
        <begin position="24"/>
        <end position="46"/>
    </location>
</feature>
<organism evidence="2">
    <name type="scientific">uncultured Caudovirales phage</name>
    <dbReference type="NCBI Taxonomy" id="2100421"/>
    <lineage>
        <taxon>Viruses</taxon>
        <taxon>Duplodnaviria</taxon>
        <taxon>Heunggongvirae</taxon>
        <taxon>Uroviricota</taxon>
        <taxon>Caudoviricetes</taxon>
        <taxon>Peduoviridae</taxon>
        <taxon>Maltschvirus</taxon>
        <taxon>Maltschvirus maltsch</taxon>
    </lineage>
</organism>
<evidence type="ECO:0000313" key="2">
    <source>
        <dbReference type="EMBL" id="CAB4122565.1"/>
    </source>
</evidence>
<dbReference type="EMBL" id="LR796167">
    <property type="protein sequence ID" value="CAB4122565.1"/>
    <property type="molecule type" value="Genomic_DNA"/>
</dbReference>
<name>A0A6J5KMI4_9CAUD</name>
<evidence type="ECO:0000256" key="1">
    <source>
        <dbReference type="SAM" id="MobiDB-lite"/>
    </source>
</evidence>
<accession>A0A6J5KMI4</accession>
<reference evidence="2" key="1">
    <citation type="submission" date="2020-04" db="EMBL/GenBank/DDBJ databases">
        <authorList>
            <person name="Chiriac C."/>
            <person name="Salcher M."/>
            <person name="Ghai R."/>
            <person name="Kavagutti S V."/>
        </authorList>
    </citation>
    <scope>NUCLEOTIDE SEQUENCE</scope>
</reference>